<comment type="activity regulation">
    <text evidence="19">Feedback inhibited by histidine.</text>
</comment>
<comment type="cofactor">
    <cofactor evidence="2 19">
        <name>Mg(2+)</name>
        <dbReference type="ChEBI" id="CHEBI:18420"/>
    </cofactor>
</comment>
<dbReference type="PANTHER" id="PTHR21403:SF8">
    <property type="entry name" value="ATP PHOSPHORIBOSYLTRANSFERASE"/>
    <property type="match status" value="1"/>
</dbReference>
<gene>
    <name evidence="19" type="primary">hisG</name>
    <name evidence="22" type="ORF">D9V81_00390</name>
</gene>
<evidence type="ECO:0000256" key="17">
    <source>
        <dbReference type="ARBA" id="ARBA00024861"/>
    </source>
</evidence>
<dbReference type="GO" id="GO:0005524">
    <property type="term" value="F:ATP binding"/>
    <property type="evidence" value="ECO:0007669"/>
    <property type="project" value="UniProtKB-KW"/>
</dbReference>
<dbReference type="GO" id="GO:0000287">
    <property type="term" value="F:magnesium ion binding"/>
    <property type="evidence" value="ECO:0007669"/>
    <property type="project" value="UniProtKB-UniRule"/>
</dbReference>
<comment type="pathway">
    <text evidence="4 19">Amino-acid biosynthesis; L-histidine biosynthesis; L-histidine from 5-phospho-alpha-D-ribose 1-diphosphate: step 1/9.</text>
</comment>
<evidence type="ECO:0000256" key="7">
    <source>
        <dbReference type="ARBA" id="ARBA00020998"/>
    </source>
</evidence>
<dbReference type="SUPFAM" id="SSF53850">
    <property type="entry name" value="Periplasmic binding protein-like II"/>
    <property type="match status" value="1"/>
</dbReference>
<keyword evidence="16 19" id="KW-0368">Histidine biosynthesis</keyword>
<dbReference type="InterPro" id="IPR015867">
    <property type="entry name" value="N-reg_PII/ATP_PRibTrfase_C"/>
</dbReference>
<dbReference type="Gene3D" id="3.30.70.120">
    <property type="match status" value="1"/>
</dbReference>
<evidence type="ECO:0000256" key="15">
    <source>
        <dbReference type="ARBA" id="ARBA00022842"/>
    </source>
</evidence>
<dbReference type="FunFam" id="3.30.70.120:FF:000002">
    <property type="entry name" value="ATP phosphoribosyltransferase"/>
    <property type="match status" value="1"/>
</dbReference>
<proteinExistence type="inferred from homology"/>
<evidence type="ECO:0000256" key="5">
    <source>
        <dbReference type="ARBA" id="ARBA00007955"/>
    </source>
</evidence>
<dbReference type="InterPro" id="IPR001348">
    <property type="entry name" value="ATP_PRibTrfase_HisG"/>
</dbReference>
<evidence type="ECO:0000256" key="3">
    <source>
        <dbReference type="ARBA" id="ARBA00004496"/>
    </source>
</evidence>
<organism evidence="22 23">
    <name type="scientific">Buchnera aphidicola</name>
    <name type="common">Therioaphis trifolii</name>
    <dbReference type="NCBI Taxonomy" id="1241884"/>
    <lineage>
        <taxon>Bacteria</taxon>
        <taxon>Pseudomonadati</taxon>
        <taxon>Pseudomonadota</taxon>
        <taxon>Gammaproteobacteria</taxon>
        <taxon>Enterobacterales</taxon>
        <taxon>Erwiniaceae</taxon>
        <taxon>Buchnera</taxon>
    </lineage>
</organism>
<dbReference type="Gene3D" id="3.40.190.10">
    <property type="entry name" value="Periplasmic binding protein-like II"/>
    <property type="match status" value="2"/>
</dbReference>
<dbReference type="OrthoDB" id="9801867at2"/>
<evidence type="ECO:0000256" key="4">
    <source>
        <dbReference type="ARBA" id="ARBA00004667"/>
    </source>
</evidence>
<dbReference type="GO" id="GO:0005737">
    <property type="term" value="C:cytoplasm"/>
    <property type="evidence" value="ECO:0007669"/>
    <property type="project" value="UniProtKB-SubCell"/>
</dbReference>
<dbReference type="HAMAP" id="MF_00079">
    <property type="entry name" value="HisG_Long"/>
    <property type="match status" value="1"/>
</dbReference>
<keyword evidence="8 19" id="KW-0963">Cytoplasm</keyword>
<evidence type="ECO:0000256" key="12">
    <source>
        <dbReference type="ARBA" id="ARBA00022723"/>
    </source>
</evidence>
<keyword evidence="11 19" id="KW-0808">Transferase</keyword>
<dbReference type="InterPro" id="IPR011322">
    <property type="entry name" value="N-reg_PII-like_a/b"/>
</dbReference>
<dbReference type="GO" id="GO:0000105">
    <property type="term" value="P:L-histidine biosynthetic process"/>
    <property type="evidence" value="ECO:0007669"/>
    <property type="project" value="UniProtKB-UniRule"/>
</dbReference>
<comment type="subcellular location">
    <subcellularLocation>
        <location evidence="3 19">Cytoplasm</location>
    </subcellularLocation>
</comment>
<comment type="similarity">
    <text evidence="5 19">Belongs to the ATP phosphoribosyltransferase family. Long subfamily.</text>
</comment>
<evidence type="ECO:0000256" key="18">
    <source>
        <dbReference type="ARBA" id="ARBA00026059"/>
    </source>
</evidence>
<dbReference type="Proteomes" id="UP000298603">
    <property type="component" value="Chromosome"/>
</dbReference>
<reference evidence="22 23" key="1">
    <citation type="submission" date="2018-10" db="EMBL/GenBank/DDBJ databases">
        <title>Comparative functional genomics of the obligate endosymbiont Buchnera aphidicola.</title>
        <authorList>
            <person name="Chong R.A."/>
        </authorList>
    </citation>
    <scope>NUCLEOTIDE SEQUENCE [LARGE SCALE GENOMIC DNA]</scope>
    <source>
        <strain evidence="22 23">Tma</strain>
    </source>
</reference>
<evidence type="ECO:0000256" key="16">
    <source>
        <dbReference type="ARBA" id="ARBA00023102"/>
    </source>
</evidence>
<evidence type="ECO:0000256" key="19">
    <source>
        <dbReference type="HAMAP-Rule" id="MF_00079"/>
    </source>
</evidence>
<comment type="catalytic activity">
    <reaction evidence="1 19">
        <text>1-(5-phospho-beta-D-ribosyl)-ATP + diphosphate = 5-phospho-alpha-D-ribose 1-diphosphate + ATP</text>
        <dbReference type="Rhea" id="RHEA:18473"/>
        <dbReference type="ChEBI" id="CHEBI:30616"/>
        <dbReference type="ChEBI" id="CHEBI:33019"/>
        <dbReference type="ChEBI" id="CHEBI:58017"/>
        <dbReference type="ChEBI" id="CHEBI:73183"/>
        <dbReference type="EC" id="2.4.2.17"/>
    </reaction>
</comment>
<evidence type="ECO:0000313" key="23">
    <source>
        <dbReference type="Proteomes" id="UP000298603"/>
    </source>
</evidence>
<evidence type="ECO:0000256" key="11">
    <source>
        <dbReference type="ARBA" id="ARBA00022679"/>
    </source>
</evidence>
<keyword evidence="12 19" id="KW-0479">Metal-binding</keyword>
<keyword evidence="9 19" id="KW-0028">Amino-acid biosynthesis</keyword>
<dbReference type="InterPro" id="IPR018198">
    <property type="entry name" value="ATP_PRibTrfase_CS"/>
</dbReference>
<sequence>MLNKNRLRIAIQKSGRLSQESIKLLTKCGIKINLKQQQLISFSENMPIDVVRVRDDDIPGLVMDQVVDLGIIGKNVIEEESLRRNIDPKKILYTILQRLDFGSCRLSLSIPISQKYINLKSLNNFRIATSYPYLLKKYLDQKKINFNFFILNGSVEVAPSAGLSDAICDLVSTGATLEANGLKEVEVIYSSTACLVSRTGDVSDIKKILINKLMTRIQGVIKARESKYIMLHAPYSKLQSVISLLHGAEHPTVSKLAGETDKVAIHMVSSETLFWETMEKLKILGASSILVLPIEKMME</sequence>
<protein>
    <recommendedName>
        <fullName evidence="7 19">ATP phosphoribosyltransferase</fullName>
        <shortName evidence="19">ATP-PRT</shortName>
        <shortName evidence="19">ATP-PRTase</shortName>
        <ecNumber evidence="6 19">2.4.2.17</ecNumber>
    </recommendedName>
</protein>
<dbReference type="InterPro" id="IPR013820">
    <property type="entry name" value="ATP_PRibTrfase_cat"/>
</dbReference>
<evidence type="ECO:0000256" key="6">
    <source>
        <dbReference type="ARBA" id="ARBA00011946"/>
    </source>
</evidence>
<comment type="subunit">
    <text evidence="18 19">Equilibrium between an active dimeric form, an inactive hexameric form and higher aggregates. Interconversion between the various forms is largely reversible and is influenced by the natural substrates and inhibitors of the enzyme.</text>
</comment>
<dbReference type="Pfam" id="PF08029">
    <property type="entry name" value="HisG_C"/>
    <property type="match status" value="1"/>
</dbReference>
<accession>A0A4D6YK72</accession>
<keyword evidence="15 19" id="KW-0460">Magnesium</keyword>
<evidence type="ECO:0000256" key="1">
    <source>
        <dbReference type="ARBA" id="ARBA00000915"/>
    </source>
</evidence>
<dbReference type="FunFam" id="3.40.190.10:FF:000008">
    <property type="entry name" value="ATP phosphoribosyltransferase"/>
    <property type="match status" value="1"/>
</dbReference>
<keyword evidence="23" id="KW-1185">Reference proteome</keyword>
<dbReference type="NCBIfam" id="TIGR00070">
    <property type="entry name" value="hisG"/>
    <property type="match status" value="1"/>
</dbReference>
<dbReference type="AlphaFoldDB" id="A0A4D6YK72"/>
<evidence type="ECO:0000259" key="21">
    <source>
        <dbReference type="Pfam" id="PF08029"/>
    </source>
</evidence>
<evidence type="ECO:0000256" key="10">
    <source>
        <dbReference type="ARBA" id="ARBA00022676"/>
    </source>
</evidence>
<comment type="function">
    <text evidence="17 19">Catalyzes the condensation of ATP and 5-phosphoribose 1-diphosphate to form N'-(5'-phosphoribosyl)-ATP (PR-ATP). Has a crucial role in the pathway because the rate of histidine biosynthesis seems to be controlled primarily by regulation of HisG enzymatic activity.</text>
</comment>
<dbReference type="SUPFAM" id="SSF54913">
    <property type="entry name" value="GlnB-like"/>
    <property type="match status" value="1"/>
</dbReference>
<evidence type="ECO:0000256" key="14">
    <source>
        <dbReference type="ARBA" id="ARBA00022840"/>
    </source>
</evidence>
<feature type="domain" description="ATP phosphoribosyltransferase catalytic" evidence="20">
    <location>
        <begin position="54"/>
        <end position="219"/>
    </location>
</feature>
<dbReference type="Pfam" id="PF01634">
    <property type="entry name" value="HisG"/>
    <property type="match status" value="1"/>
</dbReference>
<dbReference type="PANTHER" id="PTHR21403">
    <property type="entry name" value="ATP PHOSPHORIBOSYLTRANSFERASE ATP-PRTASE"/>
    <property type="match status" value="1"/>
</dbReference>
<dbReference type="EC" id="2.4.2.17" evidence="6 19"/>
<evidence type="ECO:0000256" key="2">
    <source>
        <dbReference type="ARBA" id="ARBA00001946"/>
    </source>
</evidence>
<dbReference type="InterPro" id="IPR020621">
    <property type="entry name" value="ATP-PRT_HisG_long"/>
</dbReference>
<evidence type="ECO:0000313" key="22">
    <source>
        <dbReference type="EMBL" id="QCI27081.1"/>
    </source>
</evidence>
<dbReference type="RefSeq" id="WP_158349347.1">
    <property type="nucleotide sequence ID" value="NZ_CP032996.1"/>
</dbReference>
<dbReference type="NCBIfam" id="TIGR03455">
    <property type="entry name" value="HisG_C-term"/>
    <property type="match status" value="1"/>
</dbReference>
<dbReference type="EMBL" id="CP032996">
    <property type="protein sequence ID" value="QCI27081.1"/>
    <property type="molecule type" value="Genomic_DNA"/>
</dbReference>
<dbReference type="InterPro" id="IPR013115">
    <property type="entry name" value="HisG_C"/>
</dbReference>
<evidence type="ECO:0000256" key="8">
    <source>
        <dbReference type="ARBA" id="ARBA00022490"/>
    </source>
</evidence>
<dbReference type="GO" id="GO:0003879">
    <property type="term" value="F:ATP phosphoribosyltransferase activity"/>
    <property type="evidence" value="ECO:0007669"/>
    <property type="project" value="UniProtKB-UniRule"/>
</dbReference>
<keyword evidence="10 19" id="KW-0328">Glycosyltransferase</keyword>
<evidence type="ECO:0000256" key="9">
    <source>
        <dbReference type="ARBA" id="ARBA00022605"/>
    </source>
</evidence>
<keyword evidence="14 19" id="KW-0067">ATP-binding</keyword>
<evidence type="ECO:0000259" key="20">
    <source>
        <dbReference type="Pfam" id="PF01634"/>
    </source>
</evidence>
<evidence type="ECO:0000256" key="13">
    <source>
        <dbReference type="ARBA" id="ARBA00022741"/>
    </source>
</evidence>
<keyword evidence="13 19" id="KW-0547">Nucleotide-binding</keyword>
<dbReference type="UniPathway" id="UPA00031">
    <property type="reaction ID" value="UER00006"/>
</dbReference>
<feature type="domain" description="Histidine biosynthesis HisG C-terminal" evidence="21">
    <location>
        <begin position="223"/>
        <end position="296"/>
    </location>
</feature>
<dbReference type="PROSITE" id="PS01316">
    <property type="entry name" value="ATP_P_PHORIBOSYLTR"/>
    <property type="match status" value="1"/>
</dbReference>
<name>A0A4D6YK72_9GAMM</name>